<gene>
    <name evidence="1" type="ordered locus">Rta_11860</name>
</gene>
<accession>F5Y1M1</accession>
<organism evidence="1 2">
    <name type="scientific">Ramlibacter tataouinensis (strain ATCC BAA-407 / DSM 14655 / LMG 21543 / TTB310)</name>
    <dbReference type="NCBI Taxonomy" id="365046"/>
    <lineage>
        <taxon>Bacteria</taxon>
        <taxon>Pseudomonadati</taxon>
        <taxon>Pseudomonadota</taxon>
        <taxon>Betaproteobacteria</taxon>
        <taxon>Burkholderiales</taxon>
        <taxon>Comamonadaceae</taxon>
        <taxon>Ramlibacter</taxon>
    </lineage>
</organism>
<dbReference type="EMBL" id="CP000245">
    <property type="protein sequence ID" value="AEG92272.1"/>
    <property type="molecule type" value="Genomic_DNA"/>
</dbReference>
<dbReference type="RefSeq" id="WP_013900505.1">
    <property type="nucleotide sequence ID" value="NC_015677.1"/>
</dbReference>
<name>F5Y1M1_RAMTT</name>
<proteinExistence type="predicted"/>
<dbReference type="KEGG" id="rta:Rta_11860"/>
<dbReference type="HOGENOM" id="CLU_2036102_0_0_4"/>
<evidence type="ECO:0000313" key="1">
    <source>
        <dbReference type="EMBL" id="AEG92272.1"/>
    </source>
</evidence>
<dbReference type="Proteomes" id="UP000008385">
    <property type="component" value="Chromosome"/>
</dbReference>
<reference evidence="2" key="1">
    <citation type="submission" date="2006-01" db="EMBL/GenBank/DDBJ databases">
        <title>Genome of the cyst-dividing bacterium Ramlibacter tataouinensis.</title>
        <authorList>
            <person name="Barakat M."/>
            <person name="Ortet P."/>
            <person name="De Luca G."/>
            <person name="Jourlin-Castelli C."/>
            <person name="Ansaldi M."/>
            <person name="Py B."/>
            <person name="Fichant G."/>
            <person name="Coutinho P."/>
            <person name="Voulhoux R."/>
            <person name="Bastien O."/>
            <person name="Roy S."/>
            <person name="Marechal E."/>
            <person name="Henrissat B."/>
            <person name="Quentin Y."/>
            <person name="Noirot P."/>
            <person name="Filloux A."/>
            <person name="Mejean V."/>
            <person name="DuBow M."/>
            <person name="Barras F."/>
            <person name="Heulin T."/>
        </authorList>
    </citation>
    <scope>NUCLEOTIDE SEQUENCE [LARGE SCALE GENOMIC DNA]</scope>
    <source>
        <strain evidence="2">ATCC BAA-407 / DSM 14655 / LMG 21543 / TTB310</strain>
    </source>
</reference>
<sequence length="121" mass="12936">MTPSLLFAFLLDGKTVQVAIQSPGGEARASAFPDSEQGIQAFDKWLKAENPITDPTTAHSCVATSGEQDEAFFSSPFVEFAYNGTRNTSAWSKDRLLQAGGGELSATALLRSWAKEEGYAA</sequence>
<dbReference type="STRING" id="365046.Rta_11860"/>
<keyword evidence="2" id="KW-1185">Reference proteome</keyword>
<protein>
    <submittedName>
        <fullName evidence="1">Uncharacterized protein</fullName>
    </submittedName>
</protein>
<reference evidence="1 2" key="2">
    <citation type="journal article" date="2011" name="PLoS ONE">
        <title>The Cyst-Dividing Bacterium Ramlibacter tataouinensis TTB310 Genome Reveals a Well-Stocked Toolbox for Adaptation to a Desert Environment.</title>
        <authorList>
            <person name="De Luca G."/>
            <person name="Barakat M."/>
            <person name="Ortet P."/>
            <person name="Fochesato S."/>
            <person name="Jourlin-Castelli C."/>
            <person name="Ansaldi M."/>
            <person name="Py B."/>
            <person name="Fichant G."/>
            <person name="Coutinho P.M."/>
            <person name="Voulhoux R."/>
            <person name="Bastien O."/>
            <person name="Marechal E."/>
            <person name="Henrissat B."/>
            <person name="Quentin Y."/>
            <person name="Noirot P."/>
            <person name="Filloux A."/>
            <person name="Mejean V."/>
            <person name="Dubow M.S."/>
            <person name="Barras F."/>
            <person name="Barbe V."/>
            <person name="Weissenbach J."/>
            <person name="Mihalcescu I."/>
            <person name="Vermeglio A."/>
            <person name="Achouak W."/>
            <person name="Heulin T."/>
        </authorList>
    </citation>
    <scope>NUCLEOTIDE SEQUENCE [LARGE SCALE GENOMIC DNA]</scope>
    <source>
        <strain evidence="2">ATCC BAA-407 / DSM 14655 / LMG 21543 / TTB310</strain>
    </source>
</reference>
<dbReference type="AlphaFoldDB" id="F5Y1M1"/>
<evidence type="ECO:0000313" key="2">
    <source>
        <dbReference type="Proteomes" id="UP000008385"/>
    </source>
</evidence>